<feature type="transmembrane region" description="Helical" evidence="5">
    <location>
        <begin position="190"/>
        <end position="216"/>
    </location>
</feature>
<evidence type="ECO:0000256" key="2">
    <source>
        <dbReference type="ARBA" id="ARBA00022692"/>
    </source>
</evidence>
<comment type="caution">
    <text evidence="7">The sequence shown here is derived from an EMBL/GenBank/DDBJ whole genome shotgun (WGS) entry which is preliminary data.</text>
</comment>
<gene>
    <name evidence="8" type="ORF">HMPREF0860_2660</name>
    <name evidence="7" type="ORF">HMPREF1325_0076</name>
</gene>
<feature type="domain" description="DUF1232" evidence="6">
    <location>
        <begin position="64"/>
        <end position="100"/>
    </location>
</feature>
<evidence type="ECO:0000313" key="7">
    <source>
        <dbReference type="EMBL" id="ERF60543.1"/>
    </source>
</evidence>
<evidence type="ECO:0000256" key="3">
    <source>
        <dbReference type="ARBA" id="ARBA00022989"/>
    </source>
</evidence>
<comment type="subcellular location">
    <subcellularLocation>
        <location evidence="1">Endomembrane system</location>
        <topology evidence="1">Multi-pass membrane protein</topology>
    </subcellularLocation>
</comment>
<feature type="transmembrane region" description="Helical" evidence="5">
    <location>
        <begin position="335"/>
        <end position="352"/>
    </location>
</feature>
<dbReference type="GO" id="GO:0012505">
    <property type="term" value="C:endomembrane system"/>
    <property type="evidence" value="ECO:0007669"/>
    <property type="project" value="UniProtKB-SubCell"/>
</dbReference>
<feature type="transmembrane region" description="Helical" evidence="5">
    <location>
        <begin position="306"/>
        <end position="323"/>
    </location>
</feature>
<dbReference type="Proteomes" id="UP000016646">
    <property type="component" value="Unassembled WGS sequence"/>
</dbReference>
<keyword evidence="3 5" id="KW-1133">Transmembrane helix</keyword>
<keyword evidence="2 5" id="KW-0812">Transmembrane</keyword>
<keyword evidence="10" id="KW-1185">Reference proteome</keyword>
<dbReference type="AlphaFoldDB" id="U2LKZ2"/>
<feature type="transmembrane region" description="Helical" evidence="5">
    <location>
        <begin position="158"/>
        <end position="178"/>
    </location>
</feature>
<dbReference type="eggNOG" id="COG3339">
    <property type="taxonomic scope" value="Bacteria"/>
</dbReference>
<name>U2LKZ2_TRESO</name>
<evidence type="ECO:0000313" key="10">
    <source>
        <dbReference type="Proteomes" id="UP000016646"/>
    </source>
</evidence>
<evidence type="ECO:0000313" key="8">
    <source>
        <dbReference type="EMBL" id="ERK05068.1"/>
    </source>
</evidence>
<evidence type="ECO:0000313" key="9">
    <source>
        <dbReference type="Proteomes" id="UP000016412"/>
    </source>
</evidence>
<dbReference type="STRING" id="1125725.HMPREF1325_0076"/>
<organism evidence="7 9">
    <name type="scientific">Treponema socranskii subsp. socranskii VPI DR56BR1116 = ATCC 35536</name>
    <dbReference type="NCBI Taxonomy" id="1125725"/>
    <lineage>
        <taxon>Bacteria</taxon>
        <taxon>Pseudomonadati</taxon>
        <taxon>Spirochaetota</taxon>
        <taxon>Spirochaetia</taxon>
        <taxon>Spirochaetales</taxon>
        <taxon>Treponemataceae</taxon>
        <taxon>Treponema</taxon>
    </lineage>
</organism>
<dbReference type="Pfam" id="PF06803">
    <property type="entry name" value="DUF1232"/>
    <property type="match status" value="1"/>
</dbReference>
<dbReference type="PATRIC" id="fig|1125725.3.peg.1481"/>
<sequence length="353" mass="39452">MNFQKIDKKAIKKADELGKAAGKRDVKKVGLHLEKMKRGPIADLWHIVEALWAGFKSPDIPAETKIAIIGALVYLVSPFDIVPDFLLPGGLLDDAAVIAFVYAQCKDLIIETIPKISEQIKNGIRDIGDTASEQIRRITEDAVSATVGKQFQRYCTRFFFNSLLKLALFAASMLLLALSKPARTPGIIAASVLLISASLWFVLSAAASCISCFKFLNNFFPVLKQIRTREAQNALANPRYKKLYAREMLAEAIYTATAEGTSGKSSAKKSFYAFLFRAWNEGKLPAWIPRKRAMTEHVWNALKSRIIIFIGAVSGYLIVYNTIVRNFVLPAVTDYTLPELLAYPFVYVWNFLR</sequence>
<dbReference type="EMBL" id="AVQI01000005">
    <property type="protein sequence ID" value="ERK05068.1"/>
    <property type="molecule type" value="Genomic_DNA"/>
</dbReference>
<protein>
    <submittedName>
        <fullName evidence="7">PF06803 family protein</fullName>
    </submittedName>
</protein>
<evidence type="ECO:0000256" key="4">
    <source>
        <dbReference type="ARBA" id="ARBA00023136"/>
    </source>
</evidence>
<dbReference type="RefSeq" id="WP_021330491.1">
    <property type="nucleotide sequence ID" value="NZ_AUZJ01000040.1"/>
</dbReference>
<keyword evidence="4 5" id="KW-0472">Membrane</keyword>
<dbReference type="EMBL" id="AUZJ01000040">
    <property type="protein sequence ID" value="ERF60543.1"/>
    <property type="molecule type" value="Genomic_DNA"/>
</dbReference>
<accession>U2LKZ2</accession>
<dbReference type="InterPro" id="IPR010652">
    <property type="entry name" value="DUF1232"/>
</dbReference>
<dbReference type="Proteomes" id="UP000016412">
    <property type="component" value="Unassembled WGS sequence"/>
</dbReference>
<evidence type="ECO:0000256" key="5">
    <source>
        <dbReference type="SAM" id="Phobius"/>
    </source>
</evidence>
<evidence type="ECO:0000259" key="6">
    <source>
        <dbReference type="Pfam" id="PF06803"/>
    </source>
</evidence>
<proteinExistence type="predicted"/>
<reference evidence="9 10" key="1">
    <citation type="submission" date="2013-08" db="EMBL/GenBank/DDBJ databases">
        <authorList>
            <person name="Durkin A.S."/>
            <person name="Haft D.R."/>
            <person name="McCorrison J."/>
            <person name="Torralba M."/>
            <person name="Gillis M."/>
            <person name="Haft D.H."/>
            <person name="Methe B."/>
            <person name="Sutton G."/>
            <person name="Nelson K.E."/>
        </authorList>
    </citation>
    <scope>NUCLEOTIDE SEQUENCE [LARGE SCALE GENOMIC DNA]</scope>
    <source>
        <strain evidence="8 10">ATCC 35536</strain>
        <strain evidence="7 9">VPI DR56BR1116</strain>
    </source>
</reference>
<evidence type="ECO:0000256" key="1">
    <source>
        <dbReference type="ARBA" id="ARBA00004127"/>
    </source>
</evidence>